<sequence length="939" mass="106939">MSKHIISLEFFFLEFYRSYRSIVDKTLVLTLFLLAGYFVHAQESIITNNKVKLEEIRSEAGFIHPGIGCTAETLENLREGVLKGQSPWVDYFSGLRRSKYADRNVRMRKCERILNNGGIGAFTDDAQLAWTQAILYVVTGNESYREIPLELIKWYGSREDFFPRAFPDSHIKLGKSVYVFCAAAEIMRYTMPVDENLIVTAEMIRDFEQNAIRSIRQTILEHKGYFMNQHTYSLVGYMAATILVDDRLGYEDAVEMTTVNKNAPNQGFNGAMKAVCRMVDKDAVTGELVEPCVQLVEMGRDGAHAFGNIDNLNLITRMIDLQETKVDPVSGQVTQNANGVKSCSFLNDRLLQAAEYFSRYNIGYGIKWIPVYSSLGERPAIYKNICPEYRGRINMNGYPAFYYRFRGLGYDFNKYPALKISVLKAIEAQKGRIETGEFISTLHNNNFDFFAGLPKTAAVGVPDLQKAQIALALDQEEFAALPKGIRQVEDYYIDLSASRIADVLYPHSDNDLPLEVKSEQERTFVRMTLRDGMPRTMVNLEGSTSFPIGKTGILVRSDAPARIDFHNGEDYQRRYPAFASVYIPDTHGEWRYIVLERDPKVITSSMFGFSTLLYFNVYPMEEKATIDFDYFNSNEEQICPVELNVRKGVDRLYSCQGEPIEKRYLNLSDTTGKTSNFVAYGLPDGASLDRKTGMFYWKPGKKDAGLYKVYISIENGISTSMIPIEIFVGKTRKEVVRHIMRSYEPEIKEYVRSGEKRVALALEKVTKSPKNHIIEAFNHLQEAINDLQLLNPCLLGEEGSLDYTKTSVSSRGTNFFVYSNGDNYDNASIFGPNKEFVLDFGEDFRVKVNSFGLQARANFPDRVRETIILGSNDKENWNILTEYPAGFSEDMQVLPVKIDEKQNSYRYLKVYMPSGKGMPGLLDIGEFRIYGKRLEVKDK</sequence>
<dbReference type="Gene3D" id="2.60.120.260">
    <property type="entry name" value="Galactose-binding domain-like"/>
    <property type="match status" value="1"/>
</dbReference>
<gene>
    <name evidence="1" type="ORF">ERS852557_00970</name>
</gene>
<evidence type="ECO:0000313" key="1">
    <source>
        <dbReference type="EMBL" id="CUP54768.1"/>
    </source>
</evidence>
<dbReference type="InterPro" id="IPR008929">
    <property type="entry name" value="Chondroitin_lyas"/>
</dbReference>
<dbReference type="SUPFAM" id="SSF49785">
    <property type="entry name" value="Galactose-binding domain-like"/>
    <property type="match status" value="1"/>
</dbReference>
<dbReference type="GO" id="GO:0005509">
    <property type="term" value="F:calcium ion binding"/>
    <property type="evidence" value="ECO:0007669"/>
    <property type="project" value="InterPro"/>
</dbReference>
<evidence type="ECO:0000313" key="2">
    <source>
        <dbReference type="Proteomes" id="UP000095541"/>
    </source>
</evidence>
<dbReference type="EMBL" id="CZBI01000001">
    <property type="protein sequence ID" value="CUP54768.1"/>
    <property type="molecule type" value="Genomic_DNA"/>
</dbReference>
<organism evidence="1 2">
    <name type="scientific">Bacteroides thetaiotaomicron</name>
    <dbReference type="NCBI Taxonomy" id="818"/>
    <lineage>
        <taxon>Bacteria</taxon>
        <taxon>Pseudomonadati</taxon>
        <taxon>Bacteroidota</taxon>
        <taxon>Bacteroidia</taxon>
        <taxon>Bacteroidales</taxon>
        <taxon>Bacteroidaceae</taxon>
        <taxon>Bacteroides</taxon>
    </lineage>
</organism>
<dbReference type="SUPFAM" id="SSF49313">
    <property type="entry name" value="Cadherin-like"/>
    <property type="match status" value="1"/>
</dbReference>
<evidence type="ECO:0008006" key="3">
    <source>
        <dbReference type="Google" id="ProtNLM"/>
    </source>
</evidence>
<proteinExistence type="predicted"/>
<dbReference type="Proteomes" id="UP000095541">
    <property type="component" value="Unassembled WGS sequence"/>
</dbReference>
<dbReference type="AlphaFoldDB" id="A0A174P7N3"/>
<dbReference type="InterPro" id="IPR008979">
    <property type="entry name" value="Galactose-bd-like_sf"/>
</dbReference>
<name>A0A174P7N3_BACT4</name>
<protein>
    <recommendedName>
        <fullName evidence="3">F5/8 type C domain-containing protein</fullName>
    </recommendedName>
</protein>
<dbReference type="InterPro" id="IPR015919">
    <property type="entry name" value="Cadherin-like_sf"/>
</dbReference>
<dbReference type="SUPFAM" id="SSF48230">
    <property type="entry name" value="Chondroitin AC/alginate lyase"/>
    <property type="match status" value="1"/>
</dbReference>
<dbReference type="Gene3D" id="2.60.40.10">
    <property type="entry name" value="Immunoglobulins"/>
    <property type="match status" value="1"/>
</dbReference>
<accession>A0A174P7N3</accession>
<dbReference type="GO" id="GO:0016020">
    <property type="term" value="C:membrane"/>
    <property type="evidence" value="ECO:0007669"/>
    <property type="project" value="InterPro"/>
</dbReference>
<dbReference type="RefSeq" id="WP_155521368.1">
    <property type="nucleotide sequence ID" value="NZ_CZBI01000001.1"/>
</dbReference>
<dbReference type="InterPro" id="IPR013783">
    <property type="entry name" value="Ig-like_fold"/>
</dbReference>
<reference evidence="1 2" key="1">
    <citation type="submission" date="2015-09" db="EMBL/GenBank/DDBJ databases">
        <authorList>
            <consortium name="Pathogen Informatics"/>
        </authorList>
    </citation>
    <scope>NUCLEOTIDE SEQUENCE [LARGE SCALE GENOMIC DNA]</scope>
    <source>
        <strain evidence="1 2">2789STDY5834945</strain>
    </source>
</reference>